<organism evidence="3 4">
    <name type="scientific">Rhodotorula diobovata</name>
    <dbReference type="NCBI Taxonomy" id="5288"/>
    <lineage>
        <taxon>Eukaryota</taxon>
        <taxon>Fungi</taxon>
        <taxon>Dikarya</taxon>
        <taxon>Basidiomycota</taxon>
        <taxon>Pucciniomycotina</taxon>
        <taxon>Microbotryomycetes</taxon>
        <taxon>Sporidiobolales</taxon>
        <taxon>Sporidiobolaceae</taxon>
        <taxon>Rhodotorula</taxon>
    </lineage>
</organism>
<evidence type="ECO:0000256" key="1">
    <source>
        <dbReference type="SAM" id="MobiDB-lite"/>
    </source>
</evidence>
<gene>
    <name evidence="3" type="ORF">DMC30DRAFT_271984</name>
</gene>
<evidence type="ECO:0000256" key="2">
    <source>
        <dbReference type="SAM" id="SignalP"/>
    </source>
</evidence>
<feature type="signal peptide" evidence="2">
    <location>
        <begin position="1"/>
        <end position="29"/>
    </location>
</feature>
<evidence type="ECO:0000313" key="3">
    <source>
        <dbReference type="EMBL" id="TNY20120.1"/>
    </source>
</evidence>
<evidence type="ECO:0008006" key="5">
    <source>
        <dbReference type="Google" id="ProtNLM"/>
    </source>
</evidence>
<dbReference type="EMBL" id="SOZI01000076">
    <property type="protein sequence ID" value="TNY20120.1"/>
    <property type="molecule type" value="Genomic_DNA"/>
</dbReference>
<feature type="region of interest" description="Disordered" evidence="1">
    <location>
        <begin position="49"/>
        <end position="82"/>
    </location>
</feature>
<feature type="compositionally biased region" description="Basic residues" evidence="1">
    <location>
        <begin position="65"/>
        <end position="79"/>
    </location>
</feature>
<protein>
    <recommendedName>
        <fullName evidence="5">Secreted protein</fullName>
    </recommendedName>
</protein>
<sequence length="190" mass="21349">MHRRISLTRCPASTSLLLLLLRLPPLVHLRGQTCSALRPRLARPYLRSSAPHWPSSACRRASPTPKRRRSRRKTRHARPRSGQVITTSIKPTVYTTGDQVLTWTPSTPPTPTPTFSAGRILKVAECASSFPTTLARDAAVLTLIRLSCVAQTSRPSRLERQAWPRPGERPCRRHARACNSGPRRWRLRSG</sequence>
<comment type="caution">
    <text evidence="3">The sequence shown here is derived from an EMBL/GenBank/DDBJ whole genome shotgun (WGS) entry which is preliminary data.</text>
</comment>
<evidence type="ECO:0000313" key="4">
    <source>
        <dbReference type="Proteomes" id="UP000311382"/>
    </source>
</evidence>
<proteinExistence type="predicted"/>
<feature type="chain" id="PRO_5022870308" description="Secreted protein" evidence="2">
    <location>
        <begin position="30"/>
        <end position="190"/>
    </location>
</feature>
<reference evidence="3 4" key="1">
    <citation type="submission" date="2019-03" db="EMBL/GenBank/DDBJ databases">
        <title>Rhodosporidium diobovatum UCD-FST 08-225 genome sequencing, assembly, and annotation.</title>
        <authorList>
            <person name="Fakankun I.U."/>
            <person name="Fristensky B."/>
            <person name="Levin D.B."/>
        </authorList>
    </citation>
    <scope>NUCLEOTIDE SEQUENCE [LARGE SCALE GENOMIC DNA]</scope>
    <source>
        <strain evidence="3 4">UCD-FST 08-225</strain>
    </source>
</reference>
<name>A0A5C5FTI2_9BASI</name>
<keyword evidence="2" id="KW-0732">Signal</keyword>
<keyword evidence="4" id="KW-1185">Reference proteome</keyword>
<dbReference type="AlphaFoldDB" id="A0A5C5FTI2"/>
<accession>A0A5C5FTI2</accession>
<dbReference type="Proteomes" id="UP000311382">
    <property type="component" value="Unassembled WGS sequence"/>
</dbReference>